<comment type="caution">
    <text evidence="8">The sequence shown here is derived from an EMBL/GenBank/DDBJ whole genome shotgun (WGS) entry which is preliminary data.</text>
</comment>
<evidence type="ECO:0000256" key="5">
    <source>
        <dbReference type="ARBA" id="ARBA00023251"/>
    </source>
</evidence>
<evidence type="ECO:0000256" key="1">
    <source>
        <dbReference type="ARBA" id="ARBA00004141"/>
    </source>
</evidence>
<dbReference type="InterPro" id="IPR000412">
    <property type="entry name" value="ABC_2_transport"/>
</dbReference>
<protein>
    <submittedName>
        <fullName evidence="8">ABC transporter permease</fullName>
    </submittedName>
</protein>
<evidence type="ECO:0000256" key="4">
    <source>
        <dbReference type="ARBA" id="ARBA00023136"/>
    </source>
</evidence>
<keyword evidence="4 6" id="KW-0472">Membrane</keyword>
<evidence type="ECO:0000256" key="6">
    <source>
        <dbReference type="SAM" id="Phobius"/>
    </source>
</evidence>
<feature type="transmembrane region" description="Helical" evidence="6">
    <location>
        <begin position="171"/>
        <end position="191"/>
    </location>
</feature>
<reference evidence="9" key="1">
    <citation type="journal article" date="2019" name="Int. J. Syst. Evol. Microbiol.">
        <title>The Global Catalogue of Microorganisms (GCM) 10K type strain sequencing project: providing services to taxonomists for standard genome sequencing and annotation.</title>
        <authorList>
            <consortium name="The Broad Institute Genomics Platform"/>
            <consortium name="The Broad Institute Genome Sequencing Center for Infectious Disease"/>
            <person name="Wu L."/>
            <person name="Ma J."/>
        </authorList>
    </citation>
    <scope>NUCLEOTIDE SEQUENCE [LARGE SCALE GENOMIC DNA]</scope>
    <source>
        <strain evidence="9">CGMCC 4.1641</strain>
    </source>
</reference>
<dbReference type="PRINTS" id="PR00164">
    <property type="entry name" value="ABC2TRNSPORT"/>
</dbReference>
<dbReference type="Proteomes" id="UP001596222">
    <property type="component" value="Unassembled WGS sequence"/>
</dbReference>
<keyword evidence="2 6" id="KW-0812">Transmembrane</keyword>
<evidence type="ECO:0000313" key="8">
    <source>
        <dbReference type="EMBL" id="MFC5147056.1"/>
    </source>
</evidence>
<keyword evidence="5" id="KW-0046">Antibiotic resistance</keyword>
<feature type="domain" description="ABC-2 type transporter transmembrane" evidence="7">
    <location>
        <begin position="15"/>
        <end position="216"/>
    </location>
</feature>
<feature type="transmembrane region" description="Helical" evidence="6">
    <location>
        <begin position="59"/>
        <end position="82"/>
    </location>
</feature>
<dbReference type="PANTHER" id="PTHR43229">
    <property type="entry name" value="NODULATION PROTEIN J"/>
    <property type="match status" value="1"/>
</dbReference>
<keyword evidence="3 6" id="KW-1133">Transmembrane helix</keyword>
<keyword evidence="9" id="KW-1185">Reference proteome</keyword>
<feature type="transmembrane region" description="Helical" evidence="6">
    <location>
        <begin position="145"/>
        <end position="164"/>
    </location>
</feature>
<feature type="transmembrane region" description="Helical" evidence="6">
    <location>
        <begin position="21"/>
        <end position="47"/>
    </location>
</feature>
<dbReference type="EMBL" id="JBHSKJ010000011">
    <property type="protein sequence ID" value="MFC5147056.1"/>
    <property type="molecule type" value="Genomic_DNA"/>
</dbReference>
<comment type="subcellular location">
    <subcellularLocation>
        <location evidence="1">Membrane</location>
        <topology evidence="1">Multi-pass membrane protein</topology>
    </subcellularLocation>
</comment>
<name>A0ABW0A065_9ACTN</name>
<organism evidence="8 9">
    <name type="scientific">Streptomyces aureoversilis</name>
    <dbReference type="NCBI Taxonomy" id="67277"/>
    <lineage>
        <taxon>Bacteria</taxon>
        <taxon>Bacillati</taxon>
        <taxon>Actinomycetota</taxon>
        <taxon>Actinomycetes</taxon>
        <taxon>Kitasatosporales</taxon>
        <taxon>Streptomycetaceae</taxon>
        <taxon>Streptomyces</taxon>
    </lineage>
</organism>
<dbReference type="PANTHER" id="PTHR43229:SF6">
    <property type="entry name" value="ABC-TYPE MULTIDRUG TRANSPORT SYSTEM, PERMEASE COMPONENT"/>
    <property type="match status" value="1"/>
</dbReference>
<accession>A0ABW0A065</accession>
<evidence type="ECO:0000259" key="7">
    <source>
        <dbReference type="Pfam" id="PF01061"/>
    </source>
</evidence>
<evidence type="ECO:0000256" key="3">
    <source>
        <dbReference type="ARBA" id="ARBA00022989"/>
    </source>
</evidence>
<dbReference type="RefSeq" id="WP_382044302.1">
    <property type="nucleotide sequence ID" value="NZ_JBHSKJ010000011.1"/>
</dbReference>
<dbReference type="InterPro" id="IPR051784">
    <property type="entry name" value="Nod_factor_ABC_transporter"/>
</dbReference>
<evidence type="ECO:0000313" key="9">
    <source>
        <dbReference type="Proteomes" id="UP001596222"/>
    </source>
</evidence>
<evidence type="ECO:0000256" key="2">
    <source>
        <dbReference type="ARBA" id="ARBA00022692"/>
    </source>
</evidence>
<sequence>MSSSDVVWRARLVFRLSLRDFLVVYPARVLLSSMVPQALMQVLFLVLLGRMLHLGDDTFLMTGALAQVMVGETVIAVADVLVDDKDSGTMPSLRRGVMPVGLVAALRALVHGAHGLVLLVCCLLVDSLLLGSPGLILRVLPLLPLYALMALSSLGLGLAGAAVATGRRSDVLVGNLLNTAIMLGSGVLVSLGHPGGWLRTLTELLPVTHGLTAVREFMAGRSDYADVGWECVVALGWFGVMAAVLQVQSVRARRTGFDEFA</sequence>
<feature type="transmembrane region" description="Helical" evidence="6">
    <location>
        <begin position="227"/>
        <end position="245"/>
    </location>
</feature>
<proteinExistence type="predicted"/>
<dbReference type="InterPro" id="IPR013525">
    <property type="entry name" value="ABC2_TM"/>
</dbReference>
<dbReference type="Pfam" id="PF01061">
    <property type="entry name" value="ABC2_membrane"/>
    <property type="match status" value="1"/>
</dbReference>
<gene>
    <name evidence="8" type="ORF">ACFPP6_20495</name>
</gene>